<name>C9LD83_9BACT</name>
<accession>C9LD83</accession>
<dbReference type="AlphaFoldDB" id="C9LD83"/>
<dbReference type="GeneID" id="84577543"/>
<dbReference type="Proteomes" id="UP000003460">
    <property type="component" value="Unassembled WGS sequence"/>
</dbReference>
<keyword evidence="2" id="KW-1185">Reference proteome</keyword>
<evidence type="ECO:0000313" key="1">
    <source>
        <dbReference type="EMBL" id="EEX72924.1"/>
    </source>
</evidence>
<proteinExistence type="predicted"/>
<dbReference type="HOGENOM" id="CLU_3255999_0_0_10"/>
<evidence type="ECO:0000313" key="2">
    <source>
        <dbReference type="Proteomes" id="UP000003460"/>
    </source>
</evidence>
<comment type="caution">
    <text evidence="1">The sequence shown here is derived from an EMBL/GenBank/DDBJ whole genome shotgun (WGS) entry which is preliminary data.</text>
</comment>
<organism evidence="1 2">
    <name type="scientific">Alloprevotella tannerae ATCC 51259</name>
    <dbReference type="NCBI Taxonomy" id="626522"/>
    <lineage>
        <taxon>Bacteria</taxon>
        <taxon>Pseudomonadati</taxon>
        <taxon>Bacteroidota</taxon>
        <taxon>Bacteroidia</taxon>
        <taxon>Bacteroidales</taxon>
        <taxon>Prevotellaceae</taxon>
        <taxon>Alloprevotella</taxon>
    </lineage>
</organism>
<dbReference type="EMBL" id="ACIJ02000002">
    <property type="protein sequence ID" value="EEX72924.1"/>
    <property type="molecule type" value="Genomic_DNA"/>
</dbReference>
<dbReference type="RefSeq" id="WP_006253858.1">
    <property type="nucleotide sequence ID" value="NZ_GG700642.1"/>
</dbReference>
<protein>
    <submittedName>
        <fullName evidence="1">Uncharacterized protein</fullName>
    </submittedName>
</protein>
<sequence>MTESLPLRTSPREETLEFIRQFARSFRPELIETSTKSDLSLN</sequence>
<gene>
    <name evidence="1" type="ORF">GCWU000325_00088</name>
</gene>
<reference evidence="1" key="1">
    <citation type="submission" date="2009-09" db="EMBL/GenBank/DDBJ databases">
        <authorList>
            <person name="Weinstock G."/>
            <person name="Sodergren E."/>
            <person name="Clifton S."/>
            <person name="Fulton L."/>
            <person name="Fulton B."/>
            <person name="Courtney L."/>
            <person name="Fronick C."/>
            <person name="Harrison M."/>
            <person name="Strong C."/>
            <person name="Farmer C."/>
            <person name="Delahaunty K."/>
            <person name="Markovic C."/>
            <person name="Hall O."/>
            <person name="Minx P."/>
            <person name="Tomlinson C."/>
            <person name="Mitreva M."/>
            <person name="Nelson J."/>
            <person name="Hou S."/>
            <person name="Wollam A."/>
            <person name="Pepin K.H."/>
            <person name="Johnson M."/>
            <person name="Bhonagiri V."/>
            <person name="Nash W.E."/>
            <person name="Warren W."/>
            <person name="Chinwalla A."/>
            <person name="Mardis E.R."/>
            <person name="Wilson R.K."/>
        </authorList>
    </citation>
    <scope>NUCLEOTIDE SEQUENCE [LARGE SCALE GENOMIC DNA]</scope>
    <source>
        <strain evidence="1">ATCC 51259</strain>
    </source>
</reference>